<evidence type="ECO:0000256" key="7">
    <source>
        <dbReference type="ARBA" id="ARBA00023033"/>
    </source>
</evidence>
<name>A0A292Q126_9PEZI</name>
<dbReference type="AlphaFoldDB" id="A0A292Q126"/>
<evidence type="ECO:0000256" key="1">
    <source>
        <dbReference type="ARBA" id="ARBA00000068"/>
    </source>
</evidence>
<dbReference type="Gene3D" id="1.25.10.10">
    <property type="entry name" value="Leucine-rich Repeat Variant"/>
    <property type="match status" value="2"/>
</dbReference>
<dbReference type="EMBL" id="LN890992">
    <property type="protein sequence ID" value="CUS12410.1"/>
    <property type="molecule type" value="Genomic_DNA"/>
</dbReference>
<evidence type="ECO:0000256" key="2">
    <source>
        <dbReference type="ARBA" id="ARBA00005041"/>
    </source>
</evidence>
<evidence type="ECO:0000256" key="3">
    <source>
        <dbReference type="ARBA" id="ARBA00022723"/>
    </source>
</evidence>
<evidence type="ECO:0000256" key="8">
    <source>
        <dbReference type="ARBA" id="ARBA00023256"/>
    </source>
</evidence>
<comment type="pathway">
    <text evidence="2 9">Protein modification; eIF5A hypusination.</text>
</comment>
<dbReference type="InterPro" id="IPR011989">
    <property type="entry name" value="ARM-like"/>
</dbReference>
<keyword evidence="5 9" id="KW-0560">Oxidoreductase</keyword>
<feature type="binding site" evidence="9">
    <location>
        <position position="255"/>
    </location>
    <ligand>
        <name>Fe cation</name>
        <dbReference type="ChEBI" id="CHEBI:24875"/>
        <label>2</label>
    </ligand>
</feature>
<dbReference type="Pfam" id="PF13646">
    <property type="entry name" value="HEAT_2"/>
    <property type="match status" value="2"/>
</dbReference>
<reference evidence="10" key="1">
    <citation type="submission" date="2015-10" db="EMBL/GenBank/DDBJ databases">
        <authorList>
            <person name="Regsiter A."/>
            <person name="william w."/>
        </authorList>
    </citation>
    <scope>NUCLEOTIDE SEQUENCE</scope>
    <source>
        <strain evidence="10">Montdore</strain>
    </source>
</reference>
<evidence type="ECO:0000313" key="10">
    <source>
        <dbReference type="EMBL" id="CUS12410.1"/>
    </source>
</evidence>
<feature type="binding site" evidence="9">
    <location>
        <position position="93"/>
    </location>
    <ligand>
        <name>Fe cation</name>
        <dbReference type="ChEBI" id="CHEBI:24875"/>
        <label>1</label>
    </ligand>
</feature>
<gene>
    <name evidence="9" type="primary">LIA1</name>
    <name evidence="10" type="ORF">GSTUAT00003480001</name>
</gene>
<evidence type="ECO:0000256" key="5">
    <source>
        <dbReference type="ARBA" id="ARBA00023002"/>
    </source>
</evidence>
<dbReference type="UniPathway" id="UPA00354"/>
<feature type="binding site" evidence="9">
    <location>
        <position position="254"/>
    </location>
    <ligand>
        <name>Fe cation</name>
        <dbReference type="ChEBI" id="CHEBI:24875"/>
        <label>2</label>
    </ligand>
</feature>
<evidence type="ECO:0000256" key="9">
    <source>
        <dbReference type="HAMAP-Rule" id="MF_03101"/>
    </source>
</evidence>
<keyword evidence="9" id="KW-0963">Cytoplasm</keyword>
<keyword evidence="6 9" id="KW-0408">Iron</keyword>
<dbReference type="PANTHER" id="PTHR12697:SF5">
    <property type="entry name" value="DEOXYHYPUSINE HYDROXYLASE"/>
    <property type="match status" value="1"/>
</dbReference>
<keyword evidence="9" id="KW-0539">Nucleus</keyword>
<comment type="subcellular location">
    <subcellularLocation>
        <location evidence="9">Cytoplasm</location>
    </subcellularLocation>
    <subcellularLocation>
        <location evidence="9">Nucleus</location>
    </subcellularLocation>
</comment>
<dbReference type="HAMAP" id="MF_03101">
    <property type="entry name" value="Deoxyhypusine_hydroxylase"/>
    <property type="match status" value="1"/>
</dbReference>
<feature type="binding site" evidence="9">
    <location>
        <position position="61"/>
    </location>
    <ligand>
        <name>Fe cation</name>
        <dbReference type="ChEBI" id="CHEBI:24875"/>
        <label>1</label>
    </ligand>
</feature>
<feature type="binding site" evidence="9">
    <location>
        <position position="221"/>
    </location>
    <ligand>
        <name>Fe cation</name>
        <dbReference type="ChEBI" id="CHEBI:24875"/>
        <label>2</label>
    </ligand>
</feature>
<dbReference type="InterPro" id="IPR016024">
    <property type="entry name" value="ARM-type_fold"/>
</dbReference>
<dbReference type="GO" id="GO:0005634">
    <property type="term" value="C:nucleus"/>
    <property type="evidence" value="ECO:0007669"/>
    <property type="project" value="UniProtKB-SubCell"/>
</dbReference>
<dbReference type="SMART" id="SM00567">
    <property type="entry name" value="EZ_HEAT"/>
    <property type="match status" value="6"/>
</dbReference>
<dbReference type="GO" id="GO:0005737">
    <property type="term" value="C:cytoplasm"/>
    <property type="evidence" value="ECO:0007669"/>
    <property type="project" value="UniProtKB-SubCell"/>
</dbReference>
<keyword evidence="11" id="KW-1185">Reference proteome</keyword>
<dbReference type="SUPFAM" id="SSF48371">
    <property type="entry name" value="ARM repeat"/>
    <property type="match status" value="1"/>
</dbReference>
<comment type="cofactor">
    <cofactor evidence="9">
        <name>Fe(2+)</name>
        <dbReference type="ChEBI" id="CHEBI:29033"/>
    </cofactor>
    <text evidence="9">Binds 2 Fe(2+) ions per subunit.</text>
</comment>
<sequence>MTDIDPVPALREVLGDDKQENLALRFRALFSLKHLARNGSKPAIEAIANAFSSKSALLKHELAYCLGQSANSYAAQFLQSILITKSEDSMVRHEAAEALGALAHAESLPLLKEYLNDSEEVVRQTCELAIARINWAASQKDLEENSKNGSDREGGLFVGVVDPAPPAKGGNVEELRRILNDQGTNLFERYRAMFRLRDIGTNEAIDALASGFEDPSALFRHEIAFVFGQLSDPHSIPALIKVAGDKGEAPMVRHEAVEALGSIADEGVDSLLKEYAKDGEEVVRDSAVVALDMAEFERSGGFEYALIPGAA</sequence>
<comment type="similarity">
    <text evidence="9">Belongs to the deoxyhypusine hydroxylase family.</text>
</comment>
<keyword evidence="3 9" id="KW-0479">Metal-binding</keyword>
<accession>A0A292Q126</accession>
<comment type="function">
    <text evidence="9">Catalyzes the hydroxylation of the N(6)-(4-aminobutyl)-L-lysine intermediate to form hypusine, an essential post-translational modification only found in mature eIF-5A factor.</text>
</comment>
<evidence type="ECO:0000256" key="4">
    <source>
        <dbReference type="ARBA" id="ARBA00022737"/>
    </source>
</evidence>
<keyword evidence="8 9" id="KW-0386">Hypusine biosynthesis</keyword>
<comment type="catalytic activity">
    <reaction evidence="1 9">
        <text>[eIF5A protein]-deoxyhypusine + AH2 + O2 = [eIF5A protein]-hypusine + A + H2O</text>
        <dbReference type="Rhea" id="RHEA:14101"/>
        <dbReference type="Rhea" id="RHEA-COMP:10144"/>
        <dbReference type="Rhea" id="RHEA-COMP:12592"/>
        <dbReference type="ChEBI" id="CHEBI:13193"/>
        <dbReference type="ChEBI" id="CHEBI:15377"/>
        <dbReference type="ChEBI" id="CHEBI:15379"/>
        <dbReference type="ChEBI" id="CHEBI:17499"/>
        <dbReference type="ChEBI" id="CHEBI:82657"/>
        <dbReference type="ChEBI" id="CHEBI:91175"/>
        <dbReference type="EC" id="1.14.99.29"/>
    </reaction>
</comment>
<dbReference type="InterPro" id="IPR004155">
    <property type="entry name" value="PBS_lyase_HEAT"/>
</dbReference>
<dbReference type="PANTHER" id="PTHR12697">
    <property type="entry name" value="PBS LYASE HEAT-LIKE PROTEIN"/>
    <property type="match status" value="1"/>
</dbReference>
<dbReference type="Proteomes" id="UP001412239">
    <property type="component" value="Unassembled WGS sequence"/>
</dbReference>
<keyword evidence="7 9" id="KW-0503">Monooxygenase</keyword>
<dbReference type="GO" id="GO:0019135">
    <property type="term" value="F:deoxyhypusine monooxygenase activity"/>
    <property type="evidence" value="ECO:0007669"/>
    <property type="project" value="UniProtKB-UniRule"/>
</dbReference>
<evidence type="ECO:0000313" key="11">
    <source>
        <dbReference type="Proteomes" id="UP001412239"/>
    </source>
</evidence>
<feature type="binding site" evidence="9">
    <location>
        <position position="60"/>
    </location>
    <ligand>
        <name>Fe cation</name>
        <dbReference type="ChEBI" id="CHEBI:24875"/>
        <label>1</label>
    </ligand>
</feature>
<protein>
    <recommendedName>
        <fullName evidence="9">Deoxyhypusine hydroxylase</fullName>
        <shortName evidence="9">DOHH</shortName>
        <ecNumber evidence="9">1.14.99.29</ecNumber>
    </recommendedName>
    <alternativeName>
        <fullName evidence="9">Deoxyhypusine dioxygenase</fullName>
    </alternativeName>
    <alternativeName>
        <fullName evidence="9">Deoxyhypusine monooxygenase</fullName>
    </alternativeName>
</protein>
<proteinExistence type="inferred from homology"/>
<dbReference type="EC" id="1.14.99.29" evidence="9"/>
<dbReference type="GO" id="GO:0046872">
    <property type="term" value="F:metal ion binding"/>
    <property type="evidence" value="ECO:0007669"/>
    <property type="project" value="UniProtKB-KW"/>
</dbReference>
<keyword evidence="4" id="KW-0677">Repeat</keyword>
<organism evidence="10 11">
    <name type="scientific">Tuber aestivum</name>
    <name type="common">summer truffle</name>
    <dbReference type="NCBI Taxonomy" id="59557"/>
    <lineage>
        <taxon>Eukaryota</taxon>
        <taxon>Fungi</taxon>
        <taxon>Dikarya</taxon>
        <taxon>Ascomycota</taxon>
        <taxon>Pezizomycotina</taxon>
        <taxon>Pezizomycetes</taxon>
        <taxon>Pezizales</taxon>
        <taxon>Tuberaceae</taxon>
        <taxon>Tuber</taxon>
    </lineage>
</organism>
<dbReference type="FunFam" id="1.25.10.10:FF:000099">
    <property type="entry name" value="Deoxyhypusine hydroxylase"/>
    <property type="match status" value="1"/>
</dbReference>
<dbReference type="InterPro" id="IPR027517">
    <property type="entry name" value="Deoxyhypusine_hydroxylase"/>
</dbReference>
<feature type="binding site" evidence="9">
    <location>
        <position position="222"/>
    </location>
    <ligand>
        <name>Fe cation</name>
        <dbReference type="ChEBI" id="CHEBI:24875"/>
        <label>2</label>
    </ligand>
</feature>
<feature type="binding site" evidence="9">
    <location>
        <position position="94"/>
    </location>
    <ligand>
        <name>Fe cation</name>
        <dbReference type="ChEBI" id="CHEBI:24875"/>
        <label>1</label>
    </ligand>
</feature>
<evidence type="ECO:0000256" key="6">
    <source>
        <dbReference type="ARBA" id="ARBA00023004"/>
    </source>
</evidence>